<comment type="subcellular location">
    <subcellularLocation>
        <location evidence="1">Cell membrane</location>
        <topology evidence="1">Multi-pass membrane protein</topology>
    </subcellularLocation>
</comment>
<accession>A0A502EPF2</accession>
<dbReference type="SUPFAM" id="SSF52540">
    <property type="entry name" value="P-loop containing nucleoside triphosphate hydrolases"/>
    <property type="match status" value="1"/>
</dbReference>
<evidence type="ECO:0000256" key="6">
    <source>
        <dbReference type="ARBA" id="ARBA00023136"/>
    </source>
</evidence>
<evidence type="ECO:0000259" key="9">
    <source>
        <dbReference type="PROSITE" id="PS50929"/>
    </source>
</evidence>
<dbReference type="AlphaFoldDB" id="A0A502EPF2"/>
<comment type="caution">
    <text evidence="10">The sequence shown here is derived from an EMBL/GenBank/DDBJ whole genome shotgun (WGS) entry which is preliminary data.</text>
</comment>
<keyword evidence="5 7" id="KW-1133">Transmembrane helix</keyword>
<keyword evidence="11" id="KW-1185">Reference proteome</keyword>
<dbReference type="Proteomes" id="UP000317078">
    <property type="component" value="Unassembled WGS sequence"/>
</dbReference>
<name>A0A502EPF2_9PROT</name>
<evidence type="ECO:0000256" key="1">
    <source>
        <dbReference type="ARBA" id="ARBA00004651"/>
    </source>
</evidence>
<evidence type="ECO:0000256" key="3">
    <source>
        <dbReference type="ARBA" id="ARBA00022741"/>
    </source>
</evidence>
<dbReference type="InterPro" id="IPR036640">
    <property type="entry name" value="ABC1_TM_sf"/>
</dbReference>
<dbReference type="Gene3D" id="1.20.1560.10">
    <property type="entry name" value="ABC transporter type 1, transmembrane domain"/>
    <property type="match status" value="1"/>
</dbReference>
<dbReference type="InterPro" id="IPR039421">
    <property type="entry name" value="Type_1_exporter"/>
</dbReference>
<dbReference type="EMBL" id="RCZP01000074">
    <property type="protein sequence ID" value="TPG38922.1"/>
    <property type="molecule type" value="Genomic_DNA"/>
</dbReference>
<dbReference type="GO" id="GO:0034040">
    <property type="term" value="F:ATPase-coupled lipid transmembrane transporter activity"/>
    <property type="evidence" value="ECO:0007669"/>
    <property type="project" value="TreeGrafter"/>
</dbReference>
<dbReference type="GO" id="GO:0016887">
    <property type="term" value="F:ATP hydrolysis activity"/>
    <property type="evidence" value="ECO:0007669"/>
    <property type="project" value="InterPro"/>
</dbReference>
<dbReference type="GO" id="GO:0140359">
    <property type="term" value="F:ABC-type transporter activity"/>
    <property type="evidence" value="ECO:0007669"/>
    <property type="project" value="InterPro"/>
</dbReference>
<keyword evidence="4 10" id="KW-0067">ATP-binding</keyword>
<dbReference type="SMART" id="SM00382">
    <property type="entry name" value="AAA"/>
    <property type="match status" value="1"/>
</dbReference>
<dbReference type="PANTHER" id="PTHR24221">
    <property type="entry name" value="ATP-BINDING CASSETTE SUB-FAMILY B"/>
    <property type="match status" value="1"/>
</dbReference>
<dbReference type="Gene3D" id="3.40.50.300">
    <property type="entry name" value="P-loop containing nucleotide triphosphate hydrolases"/>
    <property type="match status" value="1"/>
</dbReference>
<proteinExistence type="predicted"/>
<keyword evidence="2 7" id="KW-0812">Transmembrane</keyword>
<keyword evidence="6 7" id="KW-0472">Membrane</keyword>
<dbReference type="InterPro" id="IPR003593">
    <property type="entry name" value="AAA+_ATPase"/>
</dbReference>
<feature type="domain" description="ABC transmembrane type-1" evidence="9">
    <location>
        <begin position="44"/>
        <end position="319"/>
    </location>
</feature>
<organism evidence="10 11">
    <name type="scientific">Muricoccus nepalensis</name>
    <dbReference type="NCBI Taxonomy" id="1854500"/>
    <lineage>
        <taxon>Bacteria</taxon>
        <taxon>Pseudomonadati</taxon>
        <taxon>Pseudomonadota</taxon>
        <taxon>Alphaproteobacteria</taxon>
        <taxon>Acetobacterales</taxon>
        <taxon>Roseomonadaceae</taxon>
        <taxon>Muricoccus</taxon>
    </lineage>
</organism>
<dbReference type="InterPro" id="IPR027417">
    <property type="entry name" value="P-loop_NTPase"/>
</dbReference>
<dbReference type="PROSITE" id="PS50893">
    <property type="entry name" value="ABC_TRANSPORTER_2"/>
    <property type="match status" value="1"/>
</dbReference>
<reference evidence="10 11" key="1">
    <citation type="journal article" date="2019" name="Environ. Microbiol.">
        <title>Species interactions and distinct microbial communities in high Arctic permafrost affected cryosols are associated with the CH4 and CO2 gas fluxes.</title>
        <authorList>
            <person name="Altshuler I."/>
            <person name="Hamel J."/>
            <person name="Turney S."/>
            <person name="Magnuson E."/>
            <person name="Levesque R."/>
            <person name="Greer C."/>
            <person name="Whyte L.G."/>
        </authorList>
    </citation>
    <scope>NUCLEOTIDE SEQUENCE [LARGE SCALE GENOMIC DNA]</scope>
    <source>
        <strain evidence="10 11">S9.3B</strain>
    </source>
</reference>
<evidence type="ECO:0000256" key="4">
    <source>
        <dbReference type="ARBA" id="ARBA00022840"/>
    </source>
</evidence>
<dbReference type="Pfam" id="PF00005">
    <property type="entry name" value="ABC_tran"/>
    <property type="match status" value="1"/>
</dbReference>
<dbReference type="InterPro" id="IPR003439">
    <property type="entry name" value="ABC_transporter-like_ATP-bd"/>
</dbReference>
<evidence type="ECO:0000313" key="10">
    <source>
        <dbReference type="EMBL" id="TPG38922.1"/>
    </source>
</evidence>
<feature type="transmembrane region" description="Helical" evidence="7">
    <location>
        <begin position="167"/>
        <end position="190"/>
    </location>
</feature>
<evidence type="ECO:0000256" key="5">
    <source>
        <dbReference type="ARBA" id="ARBA00022989"/>
    </source>
</evidence>
<dbReference type="OrthoDB" id="5288404at2"/>
<dbReference type="GO" id="GO:0005524">
    <property type="term" value="F:ATP binding"/>
    <property type="evidence" value="ECO:0007669"/>
    <property type="project" value="UniProtKB-KW"/>
</dbReference>
<evidence type="ECO:0000256" key="2">
    <source>
        <dbReference type="ARBA" id="ARBA00022692"/>
    </source>
</evidence>
<dbReference type="PROSITE" id="PS50929">
    <property type="entry name" value="ABC_TM1F"/>
    <property type="match status" value="1"/>
</dbReference>
<feature type="transmembrane region" description="Helical" evidence="7">
    <location>
        <begin position="42"/>
        <end position="62"/>
    </location>
</feature>
<keyword evidence="3" id="KW-0547">Nucleotide-binding</keyword>
<evidence type="ECO:0000259" key="8">
    <source>
        <dbReference type="PROSITE" id="PS50893"/>
    </source>
</evidence>
<dbReference type="Pfam" id="PF00664">
    <property type="entry name" value="ABC_membrane"/>
    <property type="match status" value="1"/>
</dbReference>
<dbReference type="InterPro" id="IPR011527">
    <property type="entry name" value="ABC1_TM_dom"/>
</dbReference>
<evidence type="ECO:0000256" key="7">
    <source>
        <dbReference type="SAM" id="Phobius"/>
    </source>
</evidence>
<protein>
    <submittedName>
        <fullName evidence="10">ATP-binding cassette domain-containing protein</fullName>
    </submittedName>
</protein>
<dbReference type="GO" id="GO:0005886">
    <property type="term" value="C:plasma membrane"/>
    <property type="evidence" value="ECO:0007669"/>
    <property type="project" value="UniProtKB-SubCell"/>
</dbReference>
<feature type="transmembrane region" description="Helical" evidence="7">
    <location>
        <begin position="274"/>
        <end position="300"/>
    </location>
</feature>
<gene>
    <name evidence="10" type="ORF">EAH89_29245</name>
</gene>
<sequence>MVCCGYQFPSPGTLIMAAARSTRLAQPEGILSLVQAEVTASIRLALIIGAAAIAATFLGLLLRMEVYRLVVPTGSMSTVAGLATGFLIVTAVLVGLSHLRSLTLLAAGNRLARRLSAPAILQAAARSGDPSIACASLLADVEEIRRAVSDSLCSAALDVALAPVTLIILWVIHPWFAFVGFCGCVLAAFISLRAEKRALDALTATNALSTRTAGLVADAMRCAEAVEAMGMRPTLARRWLVDLRAGGERLQAAQETGRRLAAATSSLQSLTAGLVMVLGAGLALAGENLGVGLMAAMLLAGRLIEPFTHLGAANQDWALAATAWRRVNEHLGQRGENAVDQRQDFACPDGRLVLERLTYLQPRTPRPILREISLAIEPGTVTAISGPSGSGKTTLLRLMLGMIRPTAGGVFLDGHAVGHWSREHLACHVGYLPQDPLLGDGTVAEAIARLTPEPHLPSVIRAARLCGADRMIAQLPLGYATPVSEAAGSGLSMGQRQKVALARALYGSPRLLILDEPTAWLDAEGEAAFGPLLSKLRQVGVAVVISSHRSGVLAMADRLLILQLDGSLRGRTQAAITQEKGKVIAFNPKSAA</sequence>
<dbReference type="PANTHER" id="PTHR24221:SF248">
    <property type="entry name" value="ABC TRANSPORTER TRANSMEMBRANE REGION"/>
    <property type="match status" value="1"/>
</dbReference>
<feature type="transmembrane region" description="Helical" evidence="7">
    <location>
        <begin position="74"/>
        <end position="96"/>
    </location>
</feature>
<evidence type="ECO:0000313" key="11">
    <source>
        <dbReference type="Proteomes" id="UP000317078"/>
    </source>
</evidence>
<feature type="domain" description="ABC transporter" evidence="8">
    <location>
        <begin position="352"/>
        <end position="589"/>
    </location>
</feature>
<dbReference type="SUPFAM" id="SSF90123">
    <property type="entry name" value="ABC transporter transmembrane region"/>
    <property type="match status" value="1"/>
</dbReference>